<dbReference type="Gene3D" id="2.160.20.10">
    <property type="entry name" value="Single-stranded right-handed beta-helix, Pectin lyase-like"/>
    <property type="match status" value="2"/>
</dbReference>
<dbReference type="CDD" id="cd14251">
    <property type="entry name" value="PL-6"/>
    <property type="match status" value="1"/>
</dbReference>
<dbReference type="AlphaFoldDB" id="A0A286CX95"/>
<protein>
    <submittedName>
        <fullName evidence="2">Poly(Beta-D-mannuronate) lyase</fullName>
    </submittedName>
</protein>
<dbReference type="InterPro" id="IPR039513">
    <property type="entry name" value="PL-6"/>
</dbReference>
<evidence type="ECO:0000256" key="1">
    <source>
        <dbReference type="SAM" id="SignalP"/>
    </source>
</evidence>
<dbReference type="InterPro" id="IPR006626">
    <property type="entry name" value="PbH1"/>
</dbReference>
<accession>A0A286CX95</accession>
<evidence type="ECO:0000313" key="2">
    <source>
        <dbReference type="EMBL" id="SOD51008.1"/>
    </source>
</evidence>
<evidence type="ECO:0000313" key="3">
    <source>
        <dbReference type="Proteomes" id="UP000219374"/>
    </source>
</evidence>
<dbReference type="SMART" id="SM00710">
    <property type="entry name" value="PbH1"/>
    <property type="match status" value="6"/>
</dbReference>
<keyword evidence="1" id="KW-0732">Signal</keyword>
<dbReference type="RefSeq" id="WP_238394601.1">
    <property type="nucleotide sequence ID" value="NZ_OCND01000001.1"/>
</dbReference>
<proteinExistence type="predicted"/>
<keyword evidence="2" id="KW-0456">Lyase</keyword>
<dbReference type="InterPro" id="IPR011050">
    <property type="entry name" value="Pectin_lyase_fold/virulence"/>
</dbReference>
<dbReference type="InterPro" id="IPR012334">
    <property type="entry name" value="Pectin_lyas_fold"/>
</dbReference>
<gene>
    <name evidence="2" type="ORF">SAMN06296416_101403</name>
</gene>
<dbReference type="SUPFAM" id="SSF51126">
    <property type="entry name" value="Pectin lyase-like"/>
    <property type="match status" value="2"/>
</dbReference>
<dbReference type="Pfam" id="PF14592">
    <property type="entry name" value="Chondroitinas_B"/>
    <property type="match status" value="1"/>
</dbReference>
<dbReference type="EMBL" id="OCND01000001">
    <property type="protein sequence ID" value="SOD51008.1"/>
    <property type="molecule type" value="Genomic_DNA"/>
</dbReference>
<name>A0A286CX95_9GAMM</name>
<sequence>MRLPACGVLTMLLLLTTSAAPATSGRAPVLVHTQAQYAAAAKALRPGDTIVLADGQWRDFQILLSGNGTARLPITLTAQTPGRVVLTGQSNLRLAGQFLVVSNLLFRDGWSPTAEVVSFRKSRRERANNSRVTGVVIDAFNKPERDQSDHWVSLYGHDNRFDRNHIAGKSNAGATLVVVRDAEQGLDNRHRIDHNWFGPRPNLGSNGGETIRVGTSHDSQSQSRTLVENNWFEGCDGEVEIVSNKSGGNVYRGNVFFHSRGALVLRHGDGNLVESNVFIGGNKPHTGGIRVINRNQTVRGNYLEGLAGEGFASALSVMYGVPDSPLHRYAQVDNAVIENNTFIDARSLFLGAGMDDERSAPPINSRFSGNLIVGAGRDPLRVLGDLSGIAFSGNLQSPAASAGFPGGVEGRRLETVRGANGLLTVPGAAGTGAPVDLQPVPRSAVGVDWYPKNAKDAALDSGAVRKVTPGEDTLTTALAAAGAGDRLQLAPGHYSVNQVLAVDRPLTVRGPETGDATISFSRPTLFQIERGGSLRLWRLSVSGKAAPDEAGNAVIRIRPGSSAANYALLIERSRVSDLTVNRHFDVISAGKGTLADLIALRDVVIDDVSGAVIAAHAETDDRGTYNAERVEIENSRFRRIGGPVVDLYRGGSDESTFGPEIRIDASTFEQAGNRADASVRLHGVQRAQLTGNRFTDSAPVRFAHTVGEPVFAVARNQFVATPAIQSDIPLEIAQ</sequence>
<reference evidence="2 3" key="1">
    <citation type="submission" date="2017-09" db="EMBL/GenBank/DDBJ databases">
        <authorList>
            <person name="Ehlers B."/>
            <person name="Leendertz F.H."/>
        </authorList>
    </citation>
    <scope>NUCLEOTIDE SEQUENCE [LARGE SCALE GENOMIC DNA]</scope>
    <source>
        <strain evidence="2 3">CGMCC 1.10978</strain>
    </source>
</reference>
<feature type="chain" id="PRO_5013261840" evidence="1">
    <location>
        <begin position="23"/>
        <end position="734"/>
    </location>
</feature>
<keyword evidence="3" id="KW-1185">Reference proteome</keyword>
<dbReference type="Proteomes" id="UP000219374">
    <property type="component" value="Unassembled WGS sequence"/>
</dbReference>
<organism evidence="2 3">
    <name type="scientific">Pseudoxanthomonas wuyuanensis</name>
    <dbReference type="NCBI Taxonomy" id="1073196"/>
    <lineage>
        <taxon>Bacteria</taxon>
        <taxon>Pseudomonadati</taxon>
        <taxon>Pseudomonadota</taxon>
        <taxon>Gammaproteobacteria</taxon>
        <taxon>Lysobacterales</taxon>
        <taxon>Lysobacteraceae</taxon>
        <taxon>Pseudoxanthomonas</taxon>
    </lineage>
</organism>
<feature type="signal peptide" evidence="1">
    <location>
        <begin position="1"/>
        <end position="22"/>
    </location>
</feature>
<dbReference type="GO" id="GO:0016829">
    <property type="term" value="F:lyase activity"/>
    <property type="evidence" value="ECO:0007669"/>
    <property type="project" value="UniProtKB-KW"/>
</dbReference>